<gene>
    <name evidence="1" type="ORF">PDIGIT_LOCUS14723</name>
</gene>
<dbReference type="AlphaFoldDB" id="A0A9W4XWW7"/>
<name>A0A9W4XWW7_9PLEO</name>
<accession>A0A9W4XWW7</accession>
<keyword evidence="2" id="KW-1185">Reference proteome</keyword>
<reference evidence="1" key="1">
    <citation type="submission" date="2023-01" db="EMBL/GenBank/DDBJ databases">
        <authorList>
            <person name="Van Ghelder C."/>
            <person name="Rancurel C."/>
        </authorList>
    </citation>
    <scope>NUCLEOTIDE SEQUENCE</scope>
    <source>
        <strain evidence="1">CNCM I-4278</strain>
    </source>
</reference>
<evidence type="ECO:0000313" key="1">
    <source>
        <dbReference type="EMBL" id="CAI6341526.1"/>
    </source>
</evidence>
<dbReference type="Proteomes" id="UP001152607">
    <property type="component" value="Unassembled WGS sequence"/>
</dbReference>
<sequence length="143" mass="16609">MLHSPTARCMCAPCPSKQSNSRKSPPQTFYRRLRLESTLSTSSRFLERMKPFFALIELDHAMLATVRVFRAEYQLSPRVRKAERLVEPNGPTRPNRFCFSLQQISVPHNISMNAASTKKPSRSDMLYYSRHVNIRVLPRLKRS</sequence>
<protein>
    <submittedName>
        <fullName evidence="1">Uncharacterized protein</fullName>
    </submittedName>
</protein>
<comment type="caution">
    <text evidence="1">The sequence shown here is derived from an EMBL/GenBank/DDBJ whole genome shotgun (WGS) entry which is preliminary data.</text>
</comment>
<proteinExistence type="predicted"/>
<evidence type="ECO:0000313" key="2">
    <source>
        <dbReference type="Proteomes" id="UP001152607"/>
    </source>
</evidence>
<organism evidence="1 2">
    <name type="scientific">Periconia digitata</name>
    <dbReference type="NCBI Taxonomy" id="1303443"/>
    <lineage>
        <taxon>Eukaryota</taxon>
        <taxon>Fungi</taxon>
        <taxon>Dikarya</taxon>
        <taxon>Ascomycota</taxon>
        <taxon>Pezizomycotina</taxon>
        <taxon>Dothideomycetes</taxon>
        <taxon>Pleosporomycetidae</taxon>
        <taxon>Pleosporales</taxon>
        <taxon>Massarineae</taxon>
        <taxon>Periconiaceae</taxon>
        <taxon>Periconia</taxon>
    </lineage>
</organism>
<dbReference type="EMBL" id="CAOQHR010000012">
    <property type="protein sequence ID" value="CAI6341526.1"/>
    <property type="molecule type" value="Genomic_DNA"/>
</dbReference>